<evidence type="ECO:0000256" key="7">
    <source>
        <dbReference type="ARBA" id="ARBA00023136"/>
    </source>
</evidence>
<keyword evidence="11" id="KW-1185">Reference proteome</keyword>
<gene>
    <name evidence="10" type="ORF">J2W84_006849</name>
</gene>
<evidence type="ECO:0000256" key="1">
    <source>
        <dbReference type="ARBA" id="ARBA00004651"/>
    </source>
</evidence>
<sequence length="295" mass="33754">MLINKKISISYFLNLIKWDVLAITFYASVIGTLDHFSLFKEFSIPLNISALIGTLVSLLLAFRTAQSYERWWEARTVWGAIVNDSRTLIRQLIQFLPPDEKKQTILSEFAVRQSIWCFALADNLRKVSPSPFVAEYLDANNLHDNHLTNQLLTRHAERLGVLANKYNLNAIKQAQIDNTLARLTDSMGKCERIKNTVFPRAYSLLIHFLIYVLMTILPFGLDDNHAILEILMVILVPVLLIAIEKTAIVMQDPFENRPTDTPMTTLSINIERNLLEMVSMPVPQRDSKSGTYYLL</sequence>
<evidence type="ECO:0000256" key="5">
    <source>
        <dbReference type="ARBA" id="ARBA00022989"/>
    </source>
</evidence>
<keyword evidence="2" id="KW-0813">Transport</keyword>
<feature type="transmembrane region" description="Helical" evidence="9">
    <location>
        <begin position="12"/>
        <end position="30"/>
    </location>
</feature>
<evidence type="ECO:0000256" key="3">
    <source>
        <dbReference type="ARBA" id="ARBA00022475"/>
    </source>
</evidence>
<accession>A0ABU1R8T3</accession>
<comment type="caution">
    <text evidence="10">The sequence shown here is derived from an EMBL/GenBank/DDBJ whole genome shotgun (WGS) entry which is preliminary data.</text>
</comment>
<evidence type="ECO:0000256" key="6">
    <source>
        <dbReference type="ARBA" id="ARBA00023065"/>
    </source>
</evidence>
<dbReference type="PANTHER" id="PTHR33281">
    <property type="entry name" value="UPF0187 PROTEIN YNEE"/>
    <property type="match status" value="1"/>
</dbReference>
<comment type="similarity">
    <text evidence="8">Belongs to the anion channel-forming bestrophin (TC 1.A.46) family.</text>
</comment>
<dbReference type="Proteomes" id="UP001264980">
    <property type="component" value="Unassembled WGS sequence"/>
</dbReference>
<keyword evidence="5 9" id="KW-1133">Transmembrane helix</keyword>
<proteinExistence type="inferred from homology"/>
<organism evidence="10 11">
    <name type="scientific">Dyadobacter fermentans</name>
    <dbReference type="NCBI Taxonomy" id="94254"/>
    <lineage>
        <taxon>Bacteria</taxon>
        <taxon>Pseudomonadati</taxon>
        <taxon>Bacteroidota</taxon>
        <taxon>Cytophagia</taxon>
        <taxon>Cytophagales</taxon>
        <taxon>Spirosomataceae</taxon>
        <taxon>Dyadobacter</taxon>
    </lineage>
</organism>
<evidence type="ECO:0000256" key="8">
    <source>
        <dbReference type="ARBA" id="ARBA00034708"/>
    </source>
</evidence>
<dbReference type="RefSeq" id="WP_291036830.1">
    <property type="nucleotide sequence ID" value="NZ_JAVDTI010000013.1"/>
</dbReference>
<dbReference type="InterPro" id="IPR044669">
    <property type="entry name" value="YneE/VCCN1/2-like"/>
</dbReference>
<protein>
    <submittedName>
        <fullName evidence="10">Membrane protein</fullName>
    </submittedName>
</protein>
<name>A0ABU1R8T3_9BACT</name>
<feature type="transmembrane region" description="Helical" evidence="9">
    <location>
        <begin position="226"/>
        <end position="243"/>
    </location>
</feature>
<dbReference type="PANTHER" id="PTHR33281:SF19">
    <property type="entry name" value="VOLTAGE-DEPENDENT ANION CHANNEL-FORMING PROTEIN YNEE"/>
    <property type="match status" value="1"/>
</dbReference>
<keyword evidence="6" id="KW-0406">Ion transport</keyword>
<evidence type="ECO:0000256" key="9">
    <source>
        <dbReference type="SAM" id="Phobius"/>
    </source>
</evidence>
<feature type="transmembrane region" description="Helical" evidence="9">
    <location>
        <begin position="201"/>
        <end position="220"/>
    </location>
</feature>
<keyword evidence="7 9" id="KW-0472">Membrane</keyword>
<keyword evidence="3" id="KW-1003">Cell membrane</keyword>
<evidence type="ECO:0000256" key="2">
    <source>
        <dbReference type="ARBA" id="ARBA00022448"/>
    </source>
</evidence>
<dbReference type="EMBL" id="JAVDTI010000013">
    <property type="protein sequence ID" value="MDR6809773.1"/>
    <property type="molecule type" value="Genomic_DNA"/>
</dbReference>
<comment type="subcellular location">
    <subcellularLocation>
        <location evidence="1">Cell membrane</location>
        <topology evidence="1">Multi-pass membrane protein</topology>
    </subcellularLocation>
</comment>
<evidence type="ECO:0000313" key="10">
    <source>
        <dbReference type="EMBL" id="MDR6809773.1"/>
    </source>
</evidence>
<feature type="transmembrane region" description="Helical" evidence="9">
    <location>
        <begin position="42"/>
        <end position="62"/>
    </location>
</feature>
<evidence type="ECO:0000256" key="4">
    <source>
        <dbReference type="ARBA" id="ARBA00022692"/>
    </source>
</evidence>
<dbReference type="Pfam" id="PF25539">
    <property type="entry name" value="Bestrophin_2"/>
    <property type="match status" value="1"/>
</dbReference>
<keyword evidence="4 9" id="KW-0812">Transmembrane</keyword>
<evidence type="ECO:0000313" key="11">
    <source>
        <dbReference type="Proteomes" id="UP001264980"/>
    </source>
</evidence>
<reference evidence="10 11" key="1">
    <citation type="submission" date="2023-07" db="EMBL/GenBank/DDBJ databases">
        <title>Sorghum-associated microbial communities from plants grown in Nebraska, USA.</title>
        <authorList>
            <person name="Schachtman D."/>
        </authorList>
    </citation>
    <scope>NUCLEOTIDE SEQUENCE [LARGE SCALE GENOMIC DNA]</scope>
    <source>
        <strain evidence="10 11">BE57</strain>
    </source>
</reference>